<gene>
    <name evidence="1" type="ORF">ACFFP1_20760</name>
</gene>
<dbReference type="EMBL" id="JBHMBC010000039">
    <property type="protein sequence ID" value="MFB9821913.1"/>
    <property type="molecule type" value="Genomic_DNA"/>
</dbReference>
<comment type="caution">
    <text evidence="1">The sequence shown here is derived from an EMBL/GenBank/DDBJ whole genome shotgun (WGS) entry which is preliminary data.</text>
</comment>
<evidence type="ECO:0000313" key="2">
    <source>
        <dbReference type="Proteomes" id="UP001589702"/>
    </source>
</evidence>
<dbReference type="InterPro" id="IPR011721">
    <property type="entry name" value="CHP02096"/>
</dbReference>
<protein>
    <submittedName>
        <fullName evidence="1">Ketosteroid isomerase-related protein</fullName>
    </submittedName>
</protein>
<keyword evidence="1" id="KW-0413">Isomerase</keyword>
<dbReference type="Gene3D" id="3.10.450.50">
    <property type="match status" value="1"/>
</dbReference>
<dbReference type="NCBIfam" id="TIGR02096">
    <property type="entry name" value="ketosteroid isomerase-related protein"/>
    <property type="match status" value="1"/>
</dbReference>
<organism evidence="1 2">
    <name type="scientific">Arthrobacter ramosus</name>
    <dbReference type="NCBI Taxonomy" id="1672"/>
    <lineage>
        <taxon>Bacteria</taxon>
        <taxon>Bacillati</taxon>
        <taxon>Actinomycetota</taxon>
        <taxon>Actinomycetes</taxon>
        <taxon>Micrococcales</taxon>
        <taxon>Micrococcaceae</taxon>
        <taxon>Arthrobacter</taxon>
    </lineage>
</organism>
<evidence type="ECO:0000313" key="1">
    <source>
        <dbReference type="EMBL" id="MFB9821913.1"/>
    </source>
</evidence>
<dbReference type="Proteomes" id="UP001589702">
    <property type="component" value="Unassembled WGS sequence"/>
</dbReference>
<dbReference type="InterPro" id="IPR032710">
    <property type="entry name" value="NTF2-like_dom_sf"/>
</dbReference>
<sequence length="169" mass="18483">MTITTDTRTAIADVHAAKWAAALTESIDAALALYAGEFVFDDTADDDHVTDTAITKDELRPKLAPFSNKDSANGSGIHRFEIREAFDLTGDDGLRAVAILWTWTGKDLETYHGLPVGGRTLSTIGLTWQQLDADGRITRESTYWVDTPLLGELGVPVQTVHYWKEGFGA</sequence>
<keyword evidence="2" id="KW-1185">Reference proteome</keyword>
<name>A0ABV5Y4I2_ARTRM</name>
<proteinExistence type="predicted"/>
<dbReference type="RefSeq" id="WP_234750483.1">
    <property type="nucleotide sequence ID" value="NZ_BAAAWN010000001.1"/>
</dbReference>
<reference evidence="1 2" key="1">
    <citation type="submission" date="2024-09" db="EMBL/GenBank/DDBJ databases">
        <authorList>
            <person name="Sun Q."/>
            <person name="Mori K."/>
        </authorList>
    </citation>
    <scope>NUCLEOTIDE SEQUENCE [LARGE SCALE GENOMIC DNA]</scope>
    <source>
        <strain evidence="1 2">JCM 1334</strain>
    </source>
</reference>
<dbReference type="SUPFAM" id="SSF54427">
    <property type="entry name" value="NTF2-like"/>
    <property type="match status" value="1"/>
</dbReference>
<accession>A0ABV5Y4I2</accession>
<dbReference type="GO" id="GO:0016853">
    <property type="term" value="F:isomerase activity"/>
    <property type="evidence" value="ECO:0007669"/>
    <property type="project" value="UniProtKB-KW"/>
</dbReference>